<reference evidence="1" key="1">
    <citation type="journal article" date="2014" name="Int. J. Syst. Evol. Microbiol.">
        <title>Complete genome sequence of Corynebacterium casei LMG S-19264T (=DSM 44701T), isolated from a smear-ripened cheese.</title>
        <authorList>
            <consortium name="US DOE Joint Genome Institute (JGI-PGF)"/>
            <person name="Walter F."/>
            <person name="Albersmeier A."/>
            <person name="Kalinowski J."/>
            <person name="Ruckert C."/>
        </authorList>
    </citation>
    <scope>NUCLEOTIDE SEQUENCE</scope>
    <source>
        <strain evidence="1">JCM 3086</strain>
    </source>
</reference>
<organism evidence="1 2">
    <name type="scientific">Streptomyces brasiliensis</name>
    <dbReference type="NCBI Taxonomy" id="1954"/>
    <lineage>
        <taxon>Bacteria</taxon>
        <taxon>Bacillati</taxon>
        <taxon>Actinomycetota</taxon>
        <taxon>Actinomycetes</taxon>
        <taxon>Kitasatosporales</taxon>
        <taxon>Streptomycetaceae</taxon>
        <taxon>Streptomyces</taxon>
    </lineage>
</organism>
<sequence>MNVAIAVGAPKGDLDYLAVDGARFCVEMARQSFGGPPAGFWVFQRKPVRVPVPGADDMGRWVDEWFATGDPVDALRGERQSNAAERLVKKNKAFGPGGFALAPTLEAIIAATGDLNGHTLAVIVLTSSPGDGAAVIATLKRAARYPVFWVFIGANYDVERVLHLGALDTLGERPGDPENVLILKTQGWGSKFGDWWRTRRIRKASTRWRRRIPLG</sequence>
<name>A0A917UPP8_9ACTN</name>
<gene>
    <name evidence="1" type="ORF">GCM10010121_099310</name>
</gene>
<proteinExistence type="predicted"/>
<keyword evidence="2" id="KW-1185">Reference proteome</keyword>
<dbReference type="Proteomes" id="UP000657574">
    <property type="component" value="Unassembled WGS sequence"/>
</dbReference>
<dbReference type="EMBL" id="BMQA01000161">
    <property type="protein sequence ID" value="GGJ72857.1"/>
    <property type="molecule type" value="Genomic_DNA"/>
</dbReference>
<evidence type="ECO:0000313" key="2">
    <source>
        <dbReference type="Proteomes" id="UP000657574"/>
    </source>
</evidence>
<reference evidence="1" key="2">
    <citation type="submission" date="2020-09" db="EMBL/GenBank/DDBJ databases">
        <authorList>
            <person name="Sun Q."/>
            <person name="Ohkuma M."/>
        </authorList>
    </citation>
    <scope>NUCLEOTIDE SEQUENCE</scope>
    <source>
        <strain evidence="1">JCM 3086</strain>
    </source>
</reference>
<dbReference type="AlphaFoldDB" id="A0A917UPP8"/>
<protein>
    <submittedName>
        <fullName evidence="1">Uncharacterized protein</fullName>
    </submittedName>
</protein>
<evidence type="ECO:0000313" key="1">
    <source>
        <dbReference type="EMBL" id="GGJ72857.1"/>
    </source>
</evidence>
<dbReference type="RefSeq" id="WP_189317847.1">
    <property type="nucleotide sequence ID" value="NZ_BMQA01000161.1"/>
</dbReference>
<comment type="caution">
    <text evidence="1">The sequence shown here is derived from an EMBL/GenBank/DDBJ whole genome shotgun (WGS) entry which is preliminary data.</text>
</comment>
<accession>A0A917UPP8</accession>